<feature type="compositionally biased region" description="Polar residues" evidence="5">
    <location>
        <begin position="937"/>
        <end position="948"/>
    </location>
</feature>
<dbReference type="GO" id="GO:0005634">
    <property type="term" value="C:nucleus"/>
    <property type="evidence" value="ECO:0007669"/>
    <property type="project" value="TreeGrafter"/>
</dbReference>
<feature type="compositionally biased region" description="Polar residues" evidence="5">
    <location>
        <begin position="565"/>
        <end position="598"/>
    </location>
</feature>
<reference evidence="7" key="2">
    <citation type="submission" date="2025-09" db="UniProtKB">
        <authorList>
            <consortium name="Ensembl"/>
        </authorList>
    </citation>
    <scope>IDENTIFICATION</scope>
</reference>
<dbReference type="GeneTree" id="ENSGT00940000156922"/>
<feature type="compositionally biased region" description="Low complexity" evidence="5">
    <location>
        <begin position="315"/>
        <end position="329"/>
    </location>
</feature>
<feature type="region of interest" description="Disordered" evidence="5">
    <location>
        <begin position="900"/>
        <end position="950"/>
    </location>
</feature>
<dbReference type="InterPro" id="IPR052440">
    <property type="entry name" value="Trans_Reg/Chrom_Remod"/>
</dbReference>
<dbReference type="InterPro" id="IPR034732">
    <property type="entry name" value="EPHD"/>
</dbReference>
<keyword evidence="1" id="KW-0597">Phosphoprotein</keyword>
<dbReference type="PANTHER" id="PTHR14955">
    <property type="entry name" value="RETINOIC ACID INDUCED 1/TRANSCRIPTION FACTOR 20"/>
    <property type="match status" value="1"/>
</dbReference>
<evidence type="ECO:0000256" key="4">
    <source>
        <dbReference type="ARBA" id="ARBA00022833"/>
    </source>
</evidence>
<feature type="compositionally biased region" description="Polar residues" evidence="5">
    <location>
        <begin position="330"/>
        <end position="340"/>
    </location>
</feature>
<feature type="region of interest" description="Disordered" evidence="5">
    <location>
        <begin position="1"/>
        <end position="23"/>
    </location>
</feature>
<keyword evidence="3" id="KW-0863">Zinc-finger</keyword>
<feature type="region of interest" description="Disordered" evidence="5">
    <location>
        <begin position="176"/>
        <end position="196"/>
    </location>
</feature>
<evidence type="ECO:0000256" key="5">
    <source>
        <dbReference type="SAM" id="MobiDB-lite"/>
    </source>
</evidence>
<feature type="compositionally biased region" description="Polar residues" evidence="5">
    <location>
        <begin position="462"/>
        <end position="493"/>
    </location>
</feature>
<feature type="domain" description="PHD-type" evidence="6">
    <location>
        <begin position="1730"/>
        <end position="1859"/>
    </location>
</feature>
<evidence type="ECO:0000256" key="1">
    <source>
        <dbReference type="ARBA" id="ARBA00022553"/>
    </source>
</evidence>
<feature type="region of interest" description="Disordered" evidence="5">
    <location>
        <begin position="1470"/>
        <end position="1537"/>
    </location>
</feature>
<feature type="region of interest" description="Disordered" evidence="5">
    <location>
        <begin position="525"/>
        <end position="549"/>
    </location>
</feature>
<keyword evidence="2" id="KW-0479">Metal-binding</keyword>
<reference evidence="7" key="1">
    <citation type="submission" date="2025-08" db="UniProtKB">
        <authorList>
            <consortium name="Ensembl"/>
        </authorList>
    </citation>
    <scope>IDENTIFICATION</scope>
</reference>
<feature type="region of interest" description="Disordered" evidence="5">
    <location>
        <begin position="565"/>
        <end position="605"/>
    </location>
</feature>
<feature type="region of interest" description="Disordered" evidence="5">
    <location>
        <begin position="458"/>
        <end position="493"/>
    </location>
</feature>
<feature type="compositionally biased region" description="Polar residues" evidence="5">
    <location>
        <begin position="1318"/>
        <end position="1329"/>
    </location>
</feature>
<evidence type="ECO:0000256" key="3">
    <source>
        <dbReference type="ARBA" id="ARBA00022771"/>
    </source>
</evidence>
<evidence type="ECO:0000313" key="7">
    <source>
        <dbReference type="Ensembl" id="ENSPKIP00000038767.1"/>
    </source>
</evidence>
<feature type="region of interest" description="Disordered" evidence="5">
    <location>
        <begin position="310"/>
        <end position="340"/>
    </location>
</feature>
<dbReference type="InterPro" id="IPR013083">
    <property type="entry name" value="Znf_RING/FYVE/PHD"/>
</dbReference>
<keyword evidence="8" id="KW-1185">Reference proteome</keyword>
<dbReference type="Ensembl" id="ENSPKIT00000019763.1">
    <property type="protein sequence ID" value="ENSPKIP00000038767.1"/>
    <property type="gene ID" value="ENSPKIG00000016408.1"/>
</dbReference>
<feature type="region of interest" description="Disordered" evidence="5">
    <location>
        <begin position="1418"/>
        <end position="1456"/>
    </location>
</feature>
<dbReference type="GO" id="GO:0032922">
    <property type="term" value="P:circadian regulation of gene expression"/>
    <property type="evidence" value="ECO:0007669"/>
    <property type="project" value="TreeGrafter"/>
</dbReference>
<feature type="region of interest" description="Disordered" evidence="5">
    <location>
        <begin position="1318"/>
        <end position="1343"/>
    </location>
</feature>
<sequence>MQSFRERSGFHGNQPCYQQEPHELSRLENYRHHHGQARQGYETQSLSAPAAAAAAAAGPGSKDCYGQTAYQGYGASPAQAKKQYKGGKISGQPLPAGFGNRLGAAYLAQYLSEGHLQQKWEDPTHLPQYKQDMVGRLEAATGPGGTTPQYLEQNVQPISQSQCSHAAQPSAPIYTSHHQQNLPQNTSPSPLAYSQGHLHFPQHSQSLSTSTSSYMEKCSSIPHCYKGYAMPPNSQFNRPVGSNNSLKQSTYISQNSYTYQQPASRAGYDQQASLQGISGSQDGLSKYQHFSQQQQNYCLSDMAVRSPEHYYQNCSPSSSHSPARSVGRSPSYSSTPSPLMVNSETFQYNQQPIHTGNPTSANLPEQGLLMPPHSHTSPSINHPTASYTSSMKDRFSEKLLSNPSLWSLNALTSQVENISNNVQQLLLSEALIANKKGSKRNGTKKGDEFKGQLRSLEDGSCSDVQQGTPVPETFSTPQSIHTEMQEGGYSSSSEDQMERNYYCCGQNRSPAQANANPQLSQDLVSSCSLTSPNDMSKPEDCIPSLQSAQTGDNLNALPWLQSTPAQESVNASLTNTAEKSPQSTVTPSPQEAGQNSPPDRQGQEDPLKENFEELAWSEKQTDENRAMKETAITDYNNKTGVSQASVQEAQKTEQKWPEEDKCQALFHTVSKALAEKKYHNDMENKSNQYYLAREDSAEKSDGVSHLTHKGDTDDGEILMKSEMYRSEMPTDSDMPEKTMSFFWRDDLVQDQYFTVKEDNSELPQFTTRSELLEERLLTVEKETREALEAQPSVLSHQPAEVRKEKETLLPSEEVINNTIWSRESGDFCHLAEEHGDKPPVNTENATQDAVLTRAERRSVARDSVSPSHSVKTAFSALVERATPPSQAREHIDRRDAEVLEPDSPQLPGKSILHSAPSWADTPPSPKKGDEDIEPGISSPSAVTPSTKSEPVAPLANIRVLNRKLGRGRRSQATRRIEAGGRIRRHPGMEAEGVTASPQTNTLPCTESGLFPDQPNSSQTPKRFAENFPSRMCTRSVTALAAPKDCHHLKRQLGPKIPERTASESPGLPKDLVTKIKWMRQKGPEHTTTDEASYMGSLTGSSQQDDNQDTASQLPPLTKDQKPMVLRSRKSAQENPLKEKRKEKKILCHLPKKMKEPKRPKDTLLNDDGCLSPKQNQASAPKSYRTLTTYPDEKTVSLNKRKSSFHSSIPLKKHKGMKPGTPESKELHLPATLMTMKGPKKKLKQVEHLQASPSSCLTKDIPIVSSTGEIHSTPPQCLTKTKYLPPRKGRGLKYEAMVQKITSPGSKKHVPFSQAENTPMEVTSKMTQQDLVPKEMEKPPEVMPEDSNMWRIVPMPDTDCAKATIRRRKGISTENEEEVRMARDAGVVAETRVVAEANSPTVNTPRLAKQRAIKNNYEMHLKQRRKRRKGPILPESVTSTERHGPHPASVVPDYTGDLTGSSQAITAVGACKRGKRKIPPARKNLAKVLGKDNSKKQNIIKKSGPKRRNKKTSKPGKPTEMGRRTKARQMEQNSPVVQENQPEMTLKYILYKTQKNESRPFFSPYVHIDSSRNFASLCTIVNRPEEELLLLQTMKKNSAKIKNSVTVAKAIPNSSVMLQGPLVNKNLTDRCLTCCLCGKPANYRELGDLCGPYYPEDSIPRKTLSLRHKLESTDDREKMSYSAVPRSPPMREAVSGFSCWGSRGLQSGLTRRAEGLPWGSGTPRPSFREQYRKLQRLQSYERRPGDGDNVLLRRIQLEAEAKEHWAHEACIVWTNGVVLVAGKLYGLKEAAQAAAQTPCSLCQNVGASVSCCRKGCPQKFHFVCAKETGEALRLVCVCVCVCVCEREREFMCTCLCGTPAPITQCPRKAETCL</sequence>
<dbReference type="Gene3D" id="3.30.40.10">
    <property type="entry name" value="Zinc/RING finger domain, C3HC4 (zinc finger)"/>
    <property type="match status" value="1"/>
</dbReference>
<feature type="compositionally biased region" description="Polar residues" evidence="5">
    <location>
        <begin position="1095"/>
        <end position="1114"/>
    </location>
</feature>
<dbReference type="GO" id="GO:0008270">
    <property type="term" value="F:zinc ion binding"/>
    <property type="evidence" value="ECO:0007669"/>
    <property type="project" value="UniProtKB-KW"/>
</dbReference>
<name>A0A3B3T6H4_9TELE</name>
<feature type="compositionally biased region" description="Polar residues" evidence="5">
    <location>
        <begin position="995"/>
        <end position="1004"/>
    </location>
</feature>
<proteinExistence type="predicted"/>
<accession>A0A3B3T6H4</accession>
<dbReference type="GO" id="GO:0006357">
    <property type="term" value="P:regulation of transcription by RNA polymerase II"/>
    <property type="evidence" value="ECO:0007669"/>
    <property type="project" value="TreeGrafter"/>
</dbReference>
<evidence type="ECO:0000256" key="2">
    <source>
        <dbReference type="ARBA" id="ARBA00022723"/>
    </source>
</evidence>
<feature type="region of interest" description="Disordered" evidence="5">
    <location>
        <begin position="990"/>
        <end position="1023"/>
    </location>
</feature>
<feature type="compositionally biased region" description="Polar residues" evidence="5">
    <location>
        <begin position="176"/>
        <end position="189"/>
    </location>
</feature>
<feature type="compositionally biased region" description="Polar residues" evidence="5">
    <location>
        <begin position="525"/>
        <end position="534"/>
    </location>
</feature>
<feature type="compositionally biased region" description="Basic and acidic residues" evidence="5">
    <location>
        <begin position="1152"/>
        <end position="1163"/>
    </location>
</feature>
<protein>
    <submittedName>
        <fullName evidence="7">Retinoic acid induced 1</fullName>
    </submittedName>
</protein>
<feature type="region of interest" description="Disordered" evidence="5">
    <location>
        <begin position="1080"/>
        <end position="1180"/>
    </location>
</feature>
<dbReference type="STRING" id="1676925.ENSPKIP00000038767"/>
<evidence type="ECO:0000259" key="6">
    <source>
        <dbReference type="PROSITE" id="PS51805"/>
    </source>
</evidence>
<dbReference type="PANTHER" id="PTHR14955:SF6">
    <property type="entry name" value="RETINOIC ACID-INDUCED PROTEIN 1"/>
    <property type="match status" value="1"/>
</dbReference>
<organism evidence="7 8">
    <name type="scientific">Paramormyrops kingsleyae</name>
    <dbReference type="NCBI Taxonomy" id="1676925"/>
    <lineage>
        <taxon>Eukaryota</taxon>
        <taxon>Metazoa</taxon>
        <taxon>Chordata</taxon>
        <taxon>Craniata</taxon>
        <taxon>Vertebrata</taxon>
        <taxon>Euteleostomi</taxon>
        <taxon>Actinopterygii</taxon>
        <taxon>Neopterygii</taxon>
        <taxon>Teleostei</taxon>
        <taxon>Osteoglossocephala</taxon>
        <taxon>Osteoglossomorpha</taxon>
        <taxon>Osteoglossiformes</taxon>
        <taxon>Mormyridae</taxon>
        <taxon>Paramormyrops</taxon>
    </lineage>
</organism>
<evidence type="ECO:0000313" key="8">
    <source>
        <dbReference type="Proteomes" id="UP000261540"/>
    </source>
</evidence>
<dbReference type="Proteomes" id="UP000261540">
    <property type="component" value="Unplaced"/>
</dbReference>
<dbReference type="PROSITE" id="PS51805">
    <property type="entry name" value="EPHD"/>
    <property type="match status" value="1"/>
</dbReference>
<keyword evidence="4" id="KW-0862">Zinc</keyword>
<feature type="compositionally biased region" description="Basic residues" evidence="5">
    <location>
        <begin position="1502"/>
        <end position="1513"/>
    </location>
</feature>